<comment type="subcellular location">
    <subcellularLocation>
        <location evidence="1">Cell membrane</location>
        <topology evidence="1">Multi-pass membrane protein</topology>
    </subcellularLocation>
</comment>
<evidence type="ECO:0000256" key="7">
    <source>
        <dbReference type="SAM" id="Phobius"/>
    </source>
</evidence>
<dbReference type="InterPro" id="IPR042094">
    <property type="entry name" value="T2SS_GspF_sf"/>
</dbReference>
<comment type="caution">
    <text evidence="9">The sequence shown here is derived from an EMBL/GenBank/DDBJ whole genome shotgun (WGS) entry which is preliminary data.</text>
</comment>
<evidence type="ECO:0000256" key="1">
    <source>
        <dbReference type="ARBA" id="ARBA00004651"/>
    </source>
</evidence>
<keyword evidence="5 7" id="KW-1133">Transmembrane helix</keyword>
<accession>A0ABU1YSP3</accession>
<name>A0ABU1YSP3_ROSSA</name>
<keyword evidence="4 7" id="KW-0812">Transmembrane</keyword>
<feature type="transmembrane region" description="Helical" evidence="7">
    <location>
        <begin position="213"/>
        <end position="235"/>
    </location>
</feature>
<dbReference type="PANTHER" id="PTHR30012:SF0">
    <property type="entry name" value="TYPE II SECRETION SYSTEM PROTEIN F-RELATED"/>
    <property type="match status" value="1"/>
</dbReference>
<reference evidence="9 10" key="1">
    <citation type="submission" date="2023-07" db="EMBL/GenBank/DDBJ databases">
        <title>Sorghum-associated microbial communities from plants grown in Nebraska, USA.</title>
        <authorList>
            <person name="Schachtman D."/>
        </authorList>
    </citation>
    <scope>NUCLEOTIDE SEQUENCE [LARGE SCALE GENOMIC DNA]</scope>
    <source>
        <strain evidence="9 10">BE314</strain>
    </source>
</reference>
<protein>
    <submittedName>
        <fullName evidence="9">General secretion pathway protein F</fullName>
    </submittedName>
</protein>
<feature type="domain" description="Type II secretion system protein GspF" evidence="8">
    <location>
        <begin position="269"/>
        <end position="390"/>
    </location>
</feature>
<dbReference type="InterPro" id="IPR018076">
    <property type="entry name" value="T2SS_GspF_dom"/>
</dbReference>
<evidence type="ECO:0000256" key="6">
    <source>
        <dbReference type="ARBA" id="ARBA00023136"/>
    </source>
</evidence>
<dbReference type="Pfam" id="PF00482">
    <property type="entry name" value="T2SSF"/>
    <property type="match status" value="2"/>
</dbReference>
<evidence type="ECO:0000256" key="5">
    <source>
        <dbReference type="ARBA" id="ARBA00022989"/>
    </source>
</evidence>
<dbReference type="Gene3D" id="1.20.81.30">
    <property type="entry name" value="Type II secretion system (T2SS), domain F"/>
    <property type="match status" value="2"/>
</dbReference>
<evidence type="ECO:0000256" key="3">
    <source>
        <dbReference type="ARBA" id="ARBA00022475"/>
    </source>
</evidence>
<feature type="domain" description="Type II secretion system protein GspF" evidence="8">
    <location>
        <begin position="68"/>
        <end position="190"/>
    </location>
</feature>
<organism evidence="9 10">
    <name type="scientific">Roseateles saccharophilus</name>
    <name type="common">Pseudomonas saccharophila</name>
    <dbReference type="NCBI Taxonomy" id="304"/>
    <lineage>
        <taxon>Bacteria</taxon>
        <taxon>Pseudomonadati</taxon>
        <taxon>Pseudomonadota</taxon>
        <taxon>Betaproteobacteria</taxon>
        <taxon>Burkholderiales</taxon>
        <taxon>Sphaerotilaceae</taxon>
        <taxon>Roseateles</taxon>
    </lineage>
</organism>
<dbReference type="PRINTS" id="PR00812">
    <property type="entry name" value="BCTERIALGSPF"/>
</dbReference>
<dbReference type="EMBL" id="JAVDXU010000003">
    <property type="protein sequence ID" value="MDR7271861.1"/>
    <property type="molecule type" value="Genomic_DNA"/>
</dbReference>
<evidence type="ECO:0000313" key="9">
    <source>
        <dbReference type="EMBL" id="MDR7271861.1"/>
    </source>
</evidence>
<evidence type="ECO:0000259" key="8">
    <source>
        <dbReference type="Pfam" id="PF00482"/>
    </source>
</evidence>
<dbReference type="RefSeq" id="WP_310269839.1">
    <property type="nucleotide sequence ID" value="NZ_JAVDXU010000003.1"/>
</dbReference>
<gene>
    <name evidence="9" type="ORF">J2X20_004529</name>
</gene>
<dbReference type="InterPro" id="IPR003004">
    <property type="entry name" value="GspF/PilC"/>
</dbReference>
<proteinExistence type="inferred from homology"/>
<keyword evidence="3" id="KW-1003">Cell membrane</keyword>
<sequence length="399" mass="42772">MRFDYTARDTAGQPHSGQLEAADQADAMSKLAAQGMTPVSLQARTAAPPRRAAARKANIKLADQVVLLRELATLLAAGVNLGDALPSLAEAYEGQPLGLPLAQMETLVRGGGRLSDALRIEALRMPVYVIALAQAGEASGDIARALQESAEQMELARKANEDLRSALIYPSVLVGAGSLAVFFIFVGVVPRFANLIRGSRQVPELSRWVIESGVYVRGHLFEALLILAALVALIVTSLSRESTRQALLQMLQRVPVVGPWLVQAEIGRWATVLGSLLSNRVPVLTAMELAQNVIRLNVLRAGLERATKGLQQGQTLSAGLESQAWFPRTRLNLIRVGERSGELPKMLLALGHSQRDAAAVLQRRMLGLIEPIAIIIIGGVIGVVMVAVMMAITSFDTLV</sequence>
<dbReference type="Proteomes" id="UP001180453">
    <property type="component" value="Unassembled WGS sequence"/>
</dbReference>
<keyword evidence="6 7" id="KW-0472">Membrane</keyword>
<dbReference type="PANTHER" id="PTHR30012">
    <property type="entry name" value="GENERAL SECRETION PATHWAY PROTEIN"/>
    <property type="match status" value="1"/>
</dbReference>
<feature type="transmembrane region" description="Helical" evidence="7">
    <location>
        <begin position="167"/>
        <end position="193"/>
    </location>
</feature>
<evidence type="ECO:0000313" key="10">
    <source>
        <dbReference type="Proteomes" id="UP001180453"/>
    </source>
</evidence>
<feature type="transmembrane region" description="Helical" evidence="7">
    <location>
        <begin position="372"/>
        <end position="395"/>
    </location>
</feature>
<keyword evidence="10" id="KW-1185">Reference proteome</keyword>
<evidence type="ECO:0000256" key="4">
    <source>
        <dbReference type="ARBA" id="ARBA00022692"/>
    </source>
</evidence>
<evidence type="ECO:0000256" key="2">
    <source>
        <dbReference type="ARBA" id="ARBA00005745"/>
    </source>
</evidence>
<comment type="similarity">
    <text evidence="2">Belongs to the GSP F family.</text>
</comment>